<name>A0A238WIV2_9FLAO</name>
<dbReference type="InterPro" id="IPR029058">
    <property type="entry name" value="AB_hydrolase_fold"/>
</dbReference>
<proteinExistence type="predicted"/>
<keyword evidence="2" id="KW-0378">Hydrolase</keyword>
<dbReference type="GO" id="GO:0004177">
    <property type="term" value="F:aminopeptidase activity"/>
    <property type="evidence" value="ECO:0007669"/>
    <property type="project" value="UniProtKB-KW"/>
</dbReference>
<dbReference type="OrthoDB" id="9785847at2"/>
<dbReference type="AlphaFoldDB" id="A0A238WIV2"/>
<keyword evidence="3" id="KW-1185">Reference proteome</keyword>
<evidence type="ECO:0000313" key="2">
    <source>
        <dbReference type="EMBL" id="SNR46485.1"/>
    </source>
</evidence>
<dbReference type="Proteomes" id="UP000198379">
    <property type="component" value="Unassembled WGS sequence"/>
</dbReference>
<dbReference type="EMBL" id="FZNY01000001">
    <property type="protein sequence ID" value="SNR46485.1"/>
    <property type="molecule type" value="Genomic_DNA"/>
</dbReference>
<dbReference type="SUPFAM" id="SSF53474">
    <property type="entry name" value="alpha/beta-Hydrolases"/>
    <property type="match status" value="1"/>
</dbReference>
<keyword evidence="2" id="KW-0031">Aminopeptidase</keyword>
<organism evidence="2 3">
    <name type="scientific">Dokdonia pacifica</name>
    <dbReference type="NCBI Taxonomy" id="1627892"/>
    <lineage>
        <taxon>Bacteria</taxon>
        <taxon>Pseudomonadati</taxon>
        <taxon>Bacteroidota</taxon>
        <taxon>Flavobacteriia</taxon>
        <taxon>Flavobacteriales</taxon>
        <taxon>Flavobacteriaceae</taxon>
        <taxon>Dokdonia</taxon>
    </lineage>
</organism>
<dbReference type="RefSeq" id="WP_089370417.1">
    <property type="nucleotide sequence ID" value="NZ_BMEP01000003.1"/>
</dbReference>
<gene>
    <name evidence="2" type="ORF">SAMN06265376_1011125</name>
</gene>
<accession>A0A238WIV2</accession>
<sequence length="284" mass="32260">MEKLVLKCIGFYINATTIFTKYNQELQFKLLCKVKKPPLKPATKAFFEKGTTILLPTSRGTNVALHHWGTGDKKLLFLHGWTSNSKQWQPYVEQLDLQEYTIYALDAPAHGASEGNHLNVELYRETIQSAVYHIGEVDCAICHSLGSLSTSYQYLLNSKTPIGAYVIMGTPTGIDAILQYSKEMLFLSKKALKNLRNKIDTVLKIPFEEVTLQRFFEKVDVPCLVIHEESDSVTPLAPIKDAIKHLPHIGRKYIQGQNHMLKGQETIDSIKEFLKYKTVNNYVL</sequence>
<dbReference type="Gene3D" id="3.40.50.1820">
    <property type="entry name" value="alpha/beta hydrolase"/>
    <property type="match status" value="1"/>
</dbReference>
<evidence type="ECO:0000313" key="3">
    <source>
        <dbReference type="Proteomes" id="UP000198379"/>
    </source>
</evidence>
<dbReference type="Pfam" id="PF12697">
    <property type="entry name" value="Abhydrolase_6"/>
    <property type="match status" value="1"/>
</dbReference>
<reference evidence="2 3" key="1">
    <citation type="submission" date="2017-06" db="EMBL/GenBank/DDBJ databases">
        <authorList>
            <person name="Kim H.J."/>
            <person name="Triplett B.A."/>
        </authorList>
    </citation>
    <scope>NUCLEOTIDE SEQUENCE [LARGE SCALE GENOMIC DNA]</scope>
    <source>
        <strain evidence="2 3">DSM 25597</strain>
    </source>
</reference>
<protein>
    <submittedName>
        <fullName evidence="2">Serine aminopeptidase, S33</fullName>
    </submittedName>
</protein>
<feature type="domain" description="AB hydrolase-1" evidence="1">
    <location>
        <begin position="75"/>
        <end position="176"/>
    </location>
</feature>
<evidence type="ECO:0000259" key="1">
    <source>
        <dbReference type="Pfam" id="PF12697"/>
    </source>
</evidence>
<dbReference type="InterPro" id="IPR000073">
    <property type="entry name" value="AB_hydrolase_1"/>
</dbReference>
<keyword evidence="2" id="KW-0645">Protease</keyword>